<protein>
    <submittedName>
        <fullName evidence="2">Secreted ookinete</fullName>
    </submittedName>
</protein>
<dbReference type="AlphaFoldDB" id="A0A2C6KRJ5"/>
<dbReference type="RefSeq" id="XP_067924717.1">
    <property type="nucleotide sequence ID" value="XM_068063312.1"/>
</dbReference>
<comment type="caution">
    <text evidence="2">The sequence shown here is derived from an EMBL/GenBank/DDBJ whole genome shotgun (WGS) entry which is preliminary data.</text>
</comment>
<reference evidence="2 3" key="1">
    <citation type="journal article" date="2017" name="Int. J. Parasitol.">
        <title>The genome of the protozoan parasite Cystoisospora suis and a reverse vaccinology approach to identify vaccine candidates.</title>
        <authorList>
            <person name="Palmieri N."/>
            <person name="Shrestha A."/>
            <person name="Ruttkowski B."/>
            <person name="Beck T."/>
            <person name="Vogl C."/>
            <person name="Tomley F."/>
            <person name="Blake D.P."/>
            <person name="Joachim A."/>
        </authorList>
    </citation>
    <scope>NUCLEOTIDE SEQUENCE [LARGE SCALE GENOMIC DNA]</scope>
    <source>
        <strain evidence="2 3">Wien I</strain>
    </source>
</reference>
<sequence>GGATALLSAFEGKSDFKIRVHAPEEDTRDVLESLDSLLRIEQAERRADEDDYVAEKQRLLNIQKNRIRDIVQAAFEPLHAMIPNPIQAEVKRSKTAKTAAPERNQCTAPFPALRGQAVGATMRFKETDRSPQSGDRKVATAAPPSGQQPTKIADGPISLGGTVRNAAV</sequence>
<evidence type="ECO:0000313" key="3">
    <source>
        <dbReference type="Proteomes" id="UP000221165"/>
    </source>
</evidence>
<keyword evidence="3" id="KW-1185">Reference proteome</keyword>
<feature type="non-terminal residue" evidence="2">
    <location>
        <position position="1"/>
    </location>
</feature>
<dbReference type="EMBL" id="MIGC01001337">
    <property type="protein sequence ID" value="PHJ23040.1"/>
    <property type="molecule type" value="Genomic_DNA"/>
</dbReference>
<evidence type="ECO:0000313" key="2">
    <source>
        <dbReference type="EMBL" id="PHJ23040.1"/>
    </source>
</evidence>
<feature type="region of interest" description="Disordered" evidence="1">
    <location>
        <begin position="121"/>
        <end position="168"/>
    </location>
</feature>
<gene>
    <name evidence="2" type="ORF">CSUI_003114</name>
</gene>
<name>A0A2C6KRJ5_9APIC</name>
<dbReference type="VEuPathDB" id="ToxoDB:CSUI_003114"/>
<dbReference type="Proteomes" id="UP000221165">
    <property type="component" value="Unassembled WGS sequence"/>
</dbReference>
<accession>A0A2C6KRJ5</accession>
<feature type="compositionally biased region" description="Basic and acidic residues" evidence="1">
    <location>
        <begin position="123"/>
        <end position="138"/>
    </location>
</feature>
<proteinExistence type="predicted"/>
<organism evidence="2 3">
    <name type="scientific">Cystoisospora suis</name>
    <dbReference type="NCBI Taxonomy" id="483139"/>
    <lineage>
        <taxon>Eukaryota</taxon>
        <taxon>Sar</taxon>
        <taxon>Alveolata</taxon>
        <taxon>Apicomplexa</taxon>
        <taxon>Conoidasida</taxon>
        <taxon>Coccidia</taxon>
        <taxon>Eucoccidiorida</taxon>
        <taxon>Eimeriorina</taxon>
        <taxon>Sarcocystidae</taxon>
        <taxon>Cystoisospora</taxon>
    </lineage>
</organism>
<dbReference type="OrthoDB" id="329189at2759"/>
<dbReference type="GeneID" id="94426523"/>
<evidence type="ECO:0000256" key="1">
    <source>
        <dbReference type="SAM" id="MobiDB-lite"/>
    </source>
</evidence>